<dbReference type="Proteomes" id="UP001157502">
    <property type="component" value="Chromosome 5"/>
</dbReference>
<comment type="caution">
    <text evidence="1">The sequence shown here is derived from an EMBL/GenBank/DDBJ whole genome shotgun (WGS) entry which is preliminary data.</text>
</comment>
<evidence type="ECO:0000313" key="2">
    <source>
        <dbReference type="Proteomes" id="UP001157502"/>
    </source>
</evidence>
<name>A0ACC2H882_DALPE</name>
<protein>
    <submittedName>
        <fullName evidence="1">Uncharacterized protein</fullName>
    </submittedName>
</protein>
<sequence length="720" mass="81233">MVHSEGMIEDRGRSGDVMADRRQLFAEMRAQELDSIRLSTYRTACKLRFVQKKCNLHLVDIWNVIEAFRENSLNTMDLNTEFTVARLEAVLSTIYYQLNKRMPTTHQINVEQSISLLLNFLLAAYDPESLGKISVFVVKMALATICGGKIMDKLRYMFSQISDPGGIMVYSQFDLFLREVLKLPMTVFEGPSFGYTEQAPRTCFAQQKKVSLNMFLDTLMSDPPPQCLVWLPLMHRIANVENVFHPVECSYCHSESMMGFRYRCQPCHNYQLCQDCFWRGRASGSHSNQHQMKEYTSWKSPAKKLSNALSKSLSCASSREPLHPMFPDVPEKPLNLAHIVPPRPMNSTNDFMLSHSMPTSGNPYSTKHLPYSTKNKEGEQRKQFSRNAPDLLKGKGFNYGLEVADRLADEHVLIGLYVNLLQNNPASCLTESGGHQDEEHSLIARYAARLASDAAAAQAQQQMVPNDISFSLDANKQQRQLIAVLESKNREILQEIQRLRVQHEQASQPPTVTAQQNPTLLAELRLLRQRKDELEQRMSALQESRRELMVQLEQLMLLLKTQGPGSPRSSPNHAANRPIPMPTPSESAGTTPTHTPQDSLMGVGGDVQEAFAQGARRNLRNDLLVAADSITNTMSSLVKELNAEAGSESESHIDSQIDELVFSPTSDLAQMTAKARRLPAGVEECYENDLVQVLEDELNMGELLRRRHEPEKTCLVTLHK</sequence>
<proteinExistence type="predicted"/>
<evidence type="ECO:0000313" key="1">
    <source>
        <dbReference type="EMBL" id="KAJ8012189.1"/>
    </source>
</evidence>
<organism evidence="1 2">
    <name type="scientific">Dallia pectoralis</name>
    <name type="common">Alaska blackfish</name>
    <dbReference type="NCBI Taxonomy" id="75939"/>
    <lineage>
        <taxon>Eukaryota</taxon>
        <taxon>Metazoa</taxon>
        <taxon>Chordata</taxon>
        <taxon>Craniata</taxon>
        <taxon>Vertebrata</taxon>
        <taxon>Euteleostomi</taxon>
        <taxon>Actinopterygii</taxon>
        <taxon>Neopterygii</taxon>
        <taxon>Teleostei</taxon>
        <taxon>Protacanthopterygii</taxon>
        <taxon>Esociformes</taxon>
        <taxon>Umbridae</taxon>
        <taxon>Dallia</taxon>
    </lineage>
</organism>
<reference evidence="1" key="1">
    <citation type="submission" date="2021-05" db="EMBL/GenBank/DDBJ databases">
        <authorList>
            <person name="Pan Q."/>
            <person name="Jouanno E."/>
            <person name="Zahm M."/>
            <person name="Klopp C."/>
            <person name="Cabau C."/>
            <person name="Louis A."/>
            <person name="Berthelot C."/>
            <person name="Parey E."/>
            <person name="Roest Crollius H."/>
            <person name="Montfort J."/>
            <person name="Robinson-Rechavi M."/>
            <person name="Bouchez O."/>
            <person name="Lampietro C."/>
            <person name="Lopez Roques C."/>
            <person name="Donnadieu C."/>
            <person name="Postlethwait J."/>
            <person name="Bobe J."/>
            <person name="Dillon D."/>
            <person name="Chandos A."/>
            <person name="von Hippel F."/>
            <person name="Guiguen Y."/>
        </authorList>
    </citation>
    <scope>NUCLEOTIDE SEQUENCE</scope>
    <source>
        <strain evidence="1">YG-Jan2019</strain>
    </source>
</reference>
<keyword evidence="2" id="KW-1185">Reference proteome</keyword>
<accession>A0ACC2H882</accession>
<gene>
    <name evidence="1" type="ORF">DPEC_G00066090</name>
</gene>
<dbReference type="EMBL" id="CM055732">
    <property type="protein sequence ID" value="KAJ8012189.1"/>
    <property type="molecule type" value="Genomic_DNA"/>
</dbReference>